<protein>
    <submittedName>
        <fullName evidence="2">Rhodanese-like domain-containing protein</fullName>
    </submittedName>
</protein>
<dbReference type="Gene3D" id="3.40.250.10">
    <property type="entry name" value="Rhodanese-like domain"/>
    <property type="match status" value="1"/>
</dbReference>
<dbReference type="RefSeq" id="WP_160797650.1">
    <property type="nucleotide sequence ID" value="NZ_WRPA01000014.1"/>
</dbReference>
<reference evidence="2 3" key="1">
    <citation type="submission" date="2019-12" db="EMBL/GenBank/DDBJ databases">
        <title>Shewanella insulae sp. nov., isolated from a tidal flat.</title>
        <authorList>
            <person name="Yoon J.-H."/>
        </authorList>
    </citation>
    <scope>NUCLEOTIDE SEQUENCE [LARGE SCALE GENOMIC DNA]</scope>
    <source>
        <strain evidence="2 3">JBTF-M18</strain>
    </source>
</reference>
<dbReference type="AlphaFoldDB" id="A0A6L7I0F5"/>
<comment type="caution">
    <text evidence="2">The sequence shown here is derived from an EMBL/GenBank/DDBJ whole genome shotgun (WGS) entry which is preliminary data.</text>
</comment>
<evidence type="ECO:0000259" key="1">
    <source>
        <dbReference type="PROSITE" id="PS50206"/>
    </source>
</evidence>
<evidence type="ECO:0000313" key="3">
    <source>
        <dbReference type="Proteomes" id="UP000474778"/>
    </source>
</evidence>
<dbReference type="PANTHER" id="PTHR45431:SF3">
    <property type="entry name" value="RHODANESE-LIKE DOMAIN-CONTAINING PROTEIN 15, CHLOROPLASTIC"/>
    <property type="match status" value="1"/>
</dbReference>
<organism evidence="2 3">
    <name type="scientific">Shewanella insulae</name>
    <dbReference type="NCBI Taxonomy" id="2681496"/>
    <lineage>
        <taxon>Bacteria</taxon>
        <taxon>Pseudomonadati</taxon>
        <taxon>Pseudomonadota</taxon>
        <taxon>Gammaproteobacteria</taxon>
        <taxon>Alteromonadales</taxon>
        <taxon>Shewanellaceae</taxon>
        <taxon>Shewanella</taxon>
    </lineage>
</organism>
<dbReference type="SMART" id="SM00450">
    <property type="entry name" value="RHOD"/>
    <property type="match status" value="1"/>
</dbReference>
<dbReference type="PROSITE" id="PS50206">
    <property type="entry name" value="RHODANESE_3"/>
    <property type="match status" value="1"/>
</dbReference>
<name>A0A6L7I0F5_9GAMM</name>
<keyword evidence="3" id="KW-1185">Reference proteome</keyword>
<dbReference type="InterPro" id="IPR036873">
    <property type="entry name" value="Rhodanese-like_dom_sf"/>
</dbReference>
<dbReference type="InterPro" id="IPR001763">
    <property type="entry name" value="Rhodanese-like_dom"/>
</dbReference>
<dbReference type="Pfam" id="PF00581">
    <property type="entry name" value="Rhodanese"/>
    <property type="match status" value="1"/>
</dbReference>
<proteinExistence type="predicted"/>
<dbReference type="SUPFAM" id="SSF52821">
    <property type="entry name" value="Rhodanese/Cell cycle control phosphatase"/>
    <property type="match status" value="1"/>
</dbReference>
<accession>A0A6L7I0F5</accession>
<dbReference type="Proteomes" id="UP000474778">
    <property type="component" value="Unassembled WGS sequence"/>
</dbReference>
<sequence length="112" mass="12149">MFQSLLAKLSGSHPAEQCWQLIEQGVQVIDVRPPQEYAGGHLPNALNVPLDQLAQWLTQHSDKQTPFVLYCGAGIRAQKGCDILRANGFSCAINGGALKDLLCYQPQSAAND</sequence>
<dbReference type="InterPro" id="IPR052367">
    <property type="entry name" value="Thiosulfate_ST/Rhodanese-like"/>
</dbReference>
<dbReference type="CDD" id="cd00158">
    <property type="entry name" value="RHOD"/>
    <property type="match status" value="1"/>
</dbReference>
<evidence type="ECO:0000313" key="2">
    <source>
        <dbReference type="EMBL" id="MXR69996.1"/>
    </source>
</evidence>
<gene>
    <name evidence="2" type="ORF">GNT65_15135</name>
</gene>
<dbReference type="PANTHER" id="PTHR45431">
    <property type="entry name" value="RHODANESE-LIKE DOMAIN-CONTAINING PROTEIN 15, CHLOROPLASTIC"/>
    <property type="match status" value="1"/>
</dbReference>
<feature type="domain" description="Rhodanese" evidence="1">
    <location>
        <begin position="22"/>
        <end position="109"/>
    </location>
</feature>
<dbReference type="EMBL" id="WRPA01000014">
    <property type="protein sequence ID" value="MXR69996.1"/>
    <property type="molecule type" value="Genomic_DNA"/>
</dbReference>